<dbReference type="Gene3D" id="1.10.1060.10">
    <property type="entry name" value="Alpha-helical ferredoxin"/>
    <property type="match status" value="1"/>
</dbReference>
<dbReference type="GO" id="GO:0051539">
    <property type="term" value="F:4 iron, 4 sulfur cluster binding"/>
    <property type="evidence" value="ECO:0007669"/>
    <property type="project" value="UniProtKB-KW"/>
</dbReference>
<gene>
    <name evidence="8" type="ORF">IFJ97_04080</name>
</gene>
<dbReference type="Proteomes" id="UP000598633">
    <property type="component" value="Unassembled WGS sequence"/>
</dbReference>
<dbReference type="Pfam" id="PF02754">
    <property type="entry name" value="CCG"/>
    <property type="match status" value="2"/>
</dbReference>
<keyword evidence="1" id="KW-0004">4Fe-4S</keyword>
<evidence type="ECO:0000256" key="2">
    <source>
        <dbReference type="ARBA" id="ARBA00022723"/>
    </source>
</evidence>
<dbReference type="SUPFAM" id="SSF103501">
    <property type="entry name" value="Respiratory nitrate reductase 1 gamma chain"/>
    <property type="match status" value="1"/>
</dbReference>
<feature type="transmembrane region" description="Helical" evidence="6">
    <location>
        <begin position="12"/>
        <end position="36"/>
    </location>
</feature>
<evidence type="ECO:0000256" key="6">
    <source>
        <dbReference type="SAM" id="Phobius"/>
    </source>
</evidence>
<reference evidence="8 9" key="1">
    <citation type="submission" date="2020-08" db="EMBL/GenBank/DDBJ databases">
        <title>Acidobacteriota in marine sediments use diverse sulfur dissimilation pathways.</title>
        <authorList>
            <person name="Wasmund K."/>
        </authorList>
    </citation>
    <scope>NUCLEOTIDE SEQUENCE [LARGE SCALE GENOMIC DNA]</scope>
    <source>
        <strain evidence="8">MAG AM3-A</strain>
    </source>
</reference>
<keyword evidence="6" id="KW-0812">Transmembrane</keyword>
<keyword evidence="3" id="KW-0560">Oxidoreductase</keyword>
<proteinExistence type="predicted"/>
<sequence length="672" mass="74486">MMLQHATAGSFLGISGVAWFWILTIVGVGAVVLSLSRRFQLLRAGRPDNRFDRLGERFKHMLVYAFGQKKMFDDPVAGFYHLLIFYGFLVVSLRTVTMVIEGLFAGWELPLLHSPIGQAYLFSKDIFELLVLVGLCVAVWRRGIQKKERVIQSWGAWLVIGMIAILMATDLSSEGARIAAGDLDGTFLPISNLAAGAFAGLGPAILQLIYGVSWWIHLVTLFVFANELPYSKHFHVYTSVFNSFFANLDSPGKLPSMDLEEIDEDTTFGISTITDFTWKQMLDMYTCTECGRCREFCPTTLTHKPLQPVLFLKSVRDQLYNEQSAILGSPGDSGNASENGLVPAVVDPEVIWACTTCRWCERACPLDITYVDKLVEMRRNLVLEKAEFPEEAQAAFRGYEVNGNPWQLPAEERANWASDLDVPLASAAGGDFEYLFFVGSPGSYDDHGKTVSRALVKILKAAGIRIAILGPEELSTGDAPRRLGNEYLFQMLAQQNVETMNGYGVKRIVTNCPHAYNTLAHEYPEFGGDYEVVHGTQLVAELVRAGKVKLTGSLSLDLAYHDPCYLGRTNGEYDAPRFLLNAIPGVRVREAELHRETSMCCGAGGGRMWLEEKIGERINQTRFFQLEASGTTDVAVACPYCFSMLSDAQNELGHEDASAYDVIELVARSLEG</sequence>
<evidence type="ECO:0000259" key="7">
    <source>
        <dbReference type="PROSITE" id="PS51379"/>
    </source>
</evidence>
<feature type="transmembrane region" description="Helical" evidence="6">
    <location>
        <begin position="204"/>
        <end position="225"/>
    </location>
</feature>
<dbReference type="AlphaFoldDB" id="A0A8J6Y6L7"/>
<feature type="transmembrane region" description="Helical" evidence="6">
    <location>
        <begin position="120"/>
        <end position="139"/>
    </location>
</feature>
<comment type="caution">
    <text evidence="8">The sequence shown here is derived from an EMBL/GenBank/DDBJ whole genome shotgun (WGS) entry which is preliminary data.</text>
</comment>
<feature type="domain" description="4Fe-4S ferredoxin-type" evidence="7">
    <location>
        <begin position="342"/>
        <end position="374"/>
    </location>
</feature>
<accession>A0A8J6Y6L7</accession>
<dbReference type="GO" id="GO:0005886">
    <property type="term" value="C:plasma membrane"/>
    <property type="evidence" value="ECO:0007669"/>
    <property type="project" value="TreeGrafter"/>
</dbReference>
<feature type="transmembrane region" description="Helical" evidence="6">
    <location>
        <begin position="151"/>
        <end position="169"/>
    </location>
</feature>
<evidence type="ECO:0000256" key="5">
    <source>
        <dbReference type="ARBA" id="ARBA00023014"/>
    </source>
</evidence>
<dbReference type="EMBL" id="JACXWA010000065">
    <property type="protein sequence ID" value="MBD3870519.1"/>
    <property type="molecule type" value="Genomic_DNA"/>
</dbReference>
<keyword evidence="6" id="KW-0472">Membrane</keyword>
<dbReference type="InterPro" id="IPR017900">
    <property type="entry name" value="4Fe4S_Fe_S_CS"/>
</dbReference>
<feature type="domain" description="4Fe-4S ferredoxin-type" evidence="7">
    <location>
        <begin position="278"/>
        <end position="306"/>
    </location>
</feature>
<name>A0A8J6Y6L7_9BACT</name>
<keyword evidence="6" id="KW-1133">Transmembrane helix</keyword>
<organism evidence="8 9">
    <name type="scientific">Candidatus Sulfomarinibacter kjeldsenii</name>
    <dbReference type="NCBI Taxonomy" id="2885994"/>
    <lineage>
        <taxon>Bacteria</taxon>
        <taxon>Pseudomonadati</taxon>
        <taxon>Acidobacteriota</taxon>
        <taxon>Thermoanaerobaculia</taxon>
        <taxon>Thermoanaerobaculales</taxon>
        <taxon>Candidatus Sulfomarinibacteraceae</taxon>
        <taxon>Candidatus Sulfomarinibacter</taxon>
    </lineage>
</organism>
<dbReference type="SUPFAM" id="SSF46548">
    <property type="entry name" value="alpha-helical ferredoxin"/>
    <property type="match status" value="1"/>
</dbReference>
<dbReference type="PANTHER" id="PTHR43255:SF1">
    <property type="entry name" value="IRON-SULFUR-BINDING OXIDOREDUCTASE FADF-RELATED"/>
    <property type="match status" value="1"/>
</dbReference>
<evidence type="ECO:0000256" key="3">
    <source>
        <dbReference type="ARBA" id="ARBA00023002"/>
    </source>
</evidence>
<protein>
    <submittedName>
        <fullName evidence="8">(Fe-S)-binding protein</fullName>
    </submittedName>
</protein>
<dbReference type="Pfam" id="PF13237">
    <property type="entry name" value="Fer4_10"/>
    <property type="match status" value="1"/>
</dbReference>
<keyword evidence="2" id="KW-0479">Metal-binding</keyword>
<keyword evidence="4" id="KW-0408">Iron</keyword>
<dbReference type="InterPro" id="IPR017896">
    <property type="entry name" value="4Fe4S_Fe-S-bd"/>
</dbReference>
<dbReference type="GO" id="GO:0016491">
    <property type="term" value="F:oxidoreductase activity"/>
    <property type="evidence" value="ECO:0007669"/>
    <property type="project" value="UniProtKB-KW"/>
</dbReference>
<dbReference type="GO" id="GO:0046872">
    <property type="term" value="F:metal ion binding"/>
    <property type="evidence" value="ECO:0007669"/>
    <property type="project" value="UniProtKB-KW"/>
</dbReference>
<dbReference type="InterPro" id="IPR009051">
    <property type="entry name" value="Helical_ferredxn"/>
</dbReference>
<dbReference type="InterPro" id="IPR051460">
    <property type="entry name" value="HdrC_iron-sulfur_subunit"/>
</dbReference>
<dbReference type="InterPro" id="IPR004017">
    <property type="entry name" value="Cys_rich_dom"/>
</dbReference>
<feature type="transmembrane region" description="Helical" evidence="6">
    <location>
        <begin position="79"/>
        <end position="100"/>
    </location>
</feature>
<dbReference type="PROSITE" id="PS51379">
    <property type="entry name" value="4FE4S_FER_2"/>
    <property type="match status" value="2"/>
</dbReference>
<dbReference type="PROSITE" id="PS00198">
    <property type="entry name" value="4FE4S_FER_1"/>
    <property type="match status" value="2"/>
</dbReference>
<evidence type="ECO:0000313" key="8">
    <source>
        <dbReference type="EMBL" id="MBD3870519.1"/>
    </source>
</evidence>
<evidence type="ECO:0000256" key="4">
    <source>
        <dbReference type="ARBA" id="ARBA00023004"/>
    </source>
</evidence>
<evidence type="ECO:0000313" key="9">
    <source>
        <dbReference type="Proteomes" id="UP000598633"/>
    </source>
</evidence>
<dbReference type="PANTHER" id="PTHR43255">
    <property type="entry name" value="IRON-SULFUR-BINDING OXIDOREDUCTASE FADF-RELATED-RELATED"/>
    <property type="match status" value="1"/>
</dbReference>
<dbReference type="Gene3D" id="1.20.950.20">
    <property type="entry name" value="Transmembrane di-heme cytochromes, Chain C"/>
    <property type="match status" value="1"/>
</dbReference>
<evidence type="ECO:0000256" key="1">
    <source>
        <dbReference type="ARBA" id="ARBA00022485"/>
    </source>
</evidence>
<keyword evidence="5" id="KW-0411">Iron-sulfur</keyword>
<dbReference type="InterPro" id="IPR036197">
    <property type="entry name" value="NarG-like_sf"/>
</dbReference>